<dbReference type="Proteomes" id="UP001153678">
    <property type="component" value="Unassembled WGS sequence"/>
</dbReference>
<dbReference type="EMBL" id="CAMKVN010000030">
    <property type="protein sequence ID" value="CAI2162260.1"/>
    <property type="molecule type" value="Genomic_DNA"/>
</dbReference>
<protein>
    <submittedName>
        <fullName evidence="3">13539_t:CDS:1</fullName>
    </submittedName>
</protein>
<dbReference type="AlphaFoldDB" id="A0A9W4SAJ1"/>
<reference evidence="3" key="1">
    <citation type="submission" date="2022-08" db="EMBL/GenBank/DDBJ databases">
        <authorList>
            <person name="Kallberg Y."/>
            <person name="Tangrot J."/>
            <person name="Rosling A."/>
        </authorList>
    </citation>
    <scope>NUCLEOTIDE SEQUENCE</scope>
    <source>
        <strain evidence="3">Wild A</strain>
    </source>
</reference>
<feature type="coiled-coil region" evidence="1">
    <location>
        <begin position="170"/>
        <end position="253"/>
    </location>
</feature>
<keyword evidence="1" id="KW-0175">Coiled coil</keyword>
<feature type="compositionally biased region" description="Basic and acidic residues" evidence="2">
    <location>
        <begin position="60"/>
        <end position="82"/>
    </location>
</feature>
<feature type="compositionally biased region" description="Basic and acidic residues" evidence="2">
    <location>
        <begin position="104"/>
        <end position="115"/>
    </location>
</feature>
<name>A0A9W4SAJ1_9GLOM</name>
<organism evidence="3 4">
    <name type="scientific">Funneliformis geosporum</name>
    <dbReference type="NCBI Taxonomy" id="1117311"/>
    <lineage>
        <taxon>Eukaryota</taxon>
        <taxon>Fungi</taxon>
        <taxon>Fungi incertae sedis</taxon>
        <taxon>Mucoromycota</taxon>
        <taxon>Glomeromycotina</taxon>
        <taxon>Glomeromycetes</taxon>
        <taxon>Glomerales</taxon>
        <taxon>Glomeraceae</taxon>
        <taxon>Funneliformis</taxon>
    </lineage>
</organism>
<evidence type="ECO:0000313" key="3">
    <source>
        <dbReference type="EMBL" id="CAI2162260.1"/>
    </source>
</evidence>
<evidence type="ECO:0000256" key="1">
    <source>
        <dbReference type="SAM" id="Coils"/>
    </source>
</evidence>
<evidence type="ECO:0000313" key="4">
    <source>
        <dbReference type="Proteomes" id="UP001153678"/>
    </source>
</evidence>
<evidence type="ECO:0000256" key="2">
    <source>
        <dbReference type="SAM" id="MobiDB-lite"/>
    </source>
</evidence>
<comment type="caution">
    <text evidence="3">The sequence shown here is derived from an EMBL/GenBank/DDBJ whole genome shotgun (WGS) entry which is preliminary data.</text>
</comment>
<dbReference type="OrthoDB" id="10626665at2759"/>
<proteinExistence type="predicted"/>
<sequence length="316" mass="37070">MDELARREELNELIQSSDLEKAQKVPINKLLKKCVARLRSLARQKMEQENSIARLISENKREKRALENKIKTQESEEMERNSFETPSPIERPAEPKGIPPRGSKRNEELTSELKEAREKIAKLEEENEGLKKEGQENEKLIRDGMERIERLKKFIKRQQTEESGCNDSFHIDLEKEIKAKISRIEKLESRLLRVEKENKDTRFDKKQLERELRERTKYWMDTLETLFAKIPENSELSAEIARLKAELASNEKSPKLGEECNIEEHHELSDKNLELQARIMGLMMSNEHLQEVIKQLKKLKKPEMELKGDASSSKKD</sequence>
<keyword evidence="4" id="KW-1185">Reference proteome</keyword>
<accession>A0A9W4SAJ1</accession>
<gene>
    <name evidence="3" type="ORF">FWILDA_LOCUS465</name>
</gene>
<feature type="region of interest" description="Disordered" evidence="2">
    <location>
        <begin position="60"/>
        <end position="115"/>
    </location>
</feature>